<feature type="compositionally biased region" description="Polar residues" evidence="1">
    <location>
        <begin position="300"/>
        <end position="319"/>
    </location>
</feature>
<proteinExistence type="predicted"/>
<feature type="compositionally biased region" description="Basic and acidic residues" evidence="1">
    <location>
        <begin position="235"/>
        <end position="249"/>
    </location>
</feature>
<dbReference type="AlphaFoldDB" id="A0A6P8I575"/>
<feature type="region of interest" description="Disordered" evidence="1">
    <location>
        <begin position="298"/>
        <end position="322"/>
    </location>
</feature>
<reference evidence="4" key="1">
    <citation type="submission" date="2025-08" db="UniProtKB">
        <authorList>
            <consortium name="RefSeq"/>
        </authorList>
    </citation>
    <scope>IDENTIFICATION</scope>
    <source>
        <tissue evidence="4">Tentacle</tissue>
    </source>
</reference>
<evidence type="ECO:0000313" key="3">
    <source>
        <dbReference type="Proteomes" id="UP000515163"/>
    </source>
</evidence>
<dbReference type="InParanoid" id="A0A6P8I575"/>
<evidence type="ECO:0000313" key="4">
    <source>
        <dbReference type="RefSeq" id="XP_031563704.1"/>
    </source>
</evidence>
<dbReference type="PANTHER" id="PTHR14523">
    <property type="entry name" value="UNCHARACTERIZED PROTEIN C17ORF53 HOMOLOG"/>
    <property type="match status" value="1"/>
</dbReference>
<feature type="compositionally biased region" description="Polar residues" evidence="1">
    <location>
        <begin position="177"/>
        <end position="234"/>
    </location>
</feature>
<gene>
    <name evidence="4" type="primary">LOC116299215</name>
</gene>
<feature type="domain" description="Homologous recombination OB-fold protein OB-fold" evidence="2">
    <location>
        <begin position="365"/>
        <end position="447"/>
    </location>
</feature>
<dbReference type="RefSeq" id="XP_031563704.1">
    <property type="nucleotide sequence ID" value="XM_031707844.1"/>
</dbReference>
<evidence type="ECO:0000259" key="2">
    <source>
        <dbReference type="Pfam" id="PF15072"/>
    </source>
</evidence>
<dbReference type="InterPro" id="IPR028045">
    <property type="entry name" value="HROB"/>
</dbReference>
<feature type="compositionally biased region" description="Low complexity" evidence="1">
    <location>
        <begin position="62"/>
        <end position="71"/>
    </location>
</feature>
<feature type="compositionally biased region" description="Polar residues" evidence="1">
    <location>
        <begin position="134"/>
        <end position="170"/>
    </location>
</feature>
<organism evidence="3 4">
    <name type="scientific">Actinia tenebrosa</name>
    <name type="common">Australian red waratah sea anemone</name>
    <dbReference type="NCBI Taxonomy" id="6105"/>
    <lineage>
        <taxon>Eukaryota</taxon>
        <taxon>Metazoa</taxon>
        <taxon>Cnidaria</taxon>
        <taxon>Anthozoa</taxon>
        <taxon>Hexacorallia</taxon>
        <taxon>Actiniaria</taxon>
        <taxon>Actiniidae</taxon>
        <taxon>Actinia</taxon>
    </lineage>
</organism>
<dbReference type="GO" id="GO:0000725">
    <property type="term" value="P:recombinational repair"/>
    <property type="evidence" value="ECO:0007669"/>
    <property type="project" value="InterPro"/>
</dbReference>
<dbReference type="InterPro" id="IPR058570">
    <property type="entry name" value="HROB_OB"/>
</dbReference>
<dbReference type="GeneID" id="116299215"/>
<feature type="compositionally biased region" description="Polar residues" evidence="1">
    <location>
        <begin position="38"/>
        <end position="56"/>
    </location>
</feature>
<evidence type="ECO:0000256" key="1">
    <source>
        <dbReference type="SAM" id="MobiDB-lite"/>
    </source>
</evidence>
<dbReference type="Proteomes" id="UP000515163">
    <property type="component" value="Unplaced"/>
</dbReference>
<dbReference type="PANTHER" id="PTHR14523:SF1">
    <property type="entry name" value="HOMOLOGOUS RECOMBINATION OB-FOLD PROTEIN"/>
    <property type="match status" value="1"/>
</dbReference>
<accession>A0A6P8I575</accession>
<feature type="region of interest" description="Disordered" evidence="1">
    <location>
        <begin position="33"/>
        <end position="91"/>
    </location>
</feature>
<feature type="region of interest" description="Disordered" evidence="1">
    <location>
        <begin position="120"/>
        <end position="249"/>
    </location>
</feature>
<dbReference type="Pfam" id="PF15072">
    <property type="entry name" value="HROB"/>
    <property type="match status" value="1"/>
</dbReference>
<keyword evidence="3" id="KW-1185">Reference proteome</keyword>
<sequence length="525" mass="58224">MFSIDEEELDIDLDDEDFLLAACGVVPSCEFKPDDTDGVTSKSTKDSNFQTTNTGFNRKPFSSLENSTSLSTEKRTQFQSPSDFLNPSKPAGSANINISHKCINNNSNFNKMCNLKANQATRTGPQEQPPSKRFASNSNNLSFTQNNAINNSQNQRTPNNCNNLWKMNSGEQRDARSSPNQLSKYMNSPQGSNLQALNGNNMQSYSPNVSSGGKTSLNGVSQTSSLNFNTPDTSYSRESKNMTQRDRQQMNKTGNATGFCINITPSGKKTSRKFPGPAGILPKLTNEQSLEEVSIKLSPLPSTSRQSPVNQHPVSLQSTSEDEEFTRDPWVGMFNEYQENVPATMRYSIIQVMSEAACQRLRYGKVPSLCVLVKTFSSSETDSSIFLKDPTGEIHGTLHKKVLEEYQTELGPGAGLILKQVSVFSPSPRKHYLNITPGNIIEIYPPDPSHINSSQLLASQGTQSVRNNKQRTVIEEPEIILEPLTNTSDKQQRKEISPEKPENFDELLEGLDNDDILDEDLLAMY</sequence>
<protein>
    <submittedName>
        <fullName evidence="4">Uncharacterized protein C17orf53 homolog</fullName>
    </submittedName>
</protein>
<dbReference type="KEGG" id="aten:116299215"/>
<name>A0A6P8I575_ACTTE</name>
<dbReference type="OrthoDB" id="21443at2759"/>